<dbReference type="GO" id="GO:0016491">
    <property type="term" value="F:oxidoreductase activity"/>
    <property type="evidence" value="ECO:0007669"/>
    <property type="project" value="UniProtKB-KW"/>
</dbReference>
<gene>
    <name evidence="3" type="ORF">M427DRAFT_49535</name>
</gene>
<keyword evidence="2" id="KW-0560">Oxidoreductase</keyword>
<dbReference type="STRING" id="1344416.A0A138ZYV1"/>
<dbReference type="OrthoDB" id="542013at2759"/>
<dbReference type="Proteomes" id="UP000070544">
    <property type="component" value="Unassembled WGS sequence"/>
</dbReference>
<evidence type="ECO:0000313" key="4">
    <source>
        <dbReference type="Proteomes" id="UP000070544"/>
    </source>
</evidence>
<organism evidence="3 4">
    <name type="scientific">Gonapodya prolifera (strain JEL478)</name>
    <name type="common">Monoblepharis prolifera</name>
    <dbReference type="NCBI Taxonomy" id="1344416"/>
    <lineage>
        <taxon>Eukaryota</taxon>
        <taxon>Fungi</taxon>
        <taxon>Fungi incertae sedis</taxon>
        <taxon>Chytridiomycota</taxon>
        <taxon>Chytridiomycota incertae sedis</taxon>
        <taxon>Monoblepharidomycetes</taxon>
        <taxon>Monoblepharidales</taxon>
        <taxon>Gonapodyaceae</taxon>
        <taxon>Gonapodya</taxon>
    </lineage>
</organism>
<dbReference type="EMBL" id="KQ965864">
    <property type="protein sequence ID" value="KXS09455.1"/>
    <property type="molecule type" value="Genomic_DNA"/>
</dbReference>
<dbReference type="SUPFAM" id="SSF51735">
    <property type="entry name" value="NAD(P)-binding Rossmann-fold domains"/>
    <property type="match status" value="1"/>
</dbReference>
<accession>A0A138ZYV1</accession>
<protein>
    <submittedName>
        <fullName evidence="3">NAD(P)-binding protein</fullName>
    </submittedName>
</protein>
<dbReference type="PANTHER" id="PTHR24320:SF148">
    <property type="entry name" value="NAD(P)-BINDING ROSSMANN-FOLD SUPERFAMILY PROTEIN"/>
    <property type="match status" value="1"/>
</dbReference>
<evidence type="ECO:0000256" key="1">
    <source>
        <dbReference type="ARBA" id="ARBA00006484"/>
    </source>
</evidence>
<evidence type="ECO:0000256" key="2">
    <source>
        <dbReference type="ARBA" id="ARBA00023002"/>
    </source>
</evidence>
<reference evidence="3 4" key="1">
    <citation type="journal article" date="2015" name="Genome Biol. Evol.">
        <title>Phylogenomic analyses indicate that early fungi evolved digesting cell walls of algal ancestors of land plants.</title>
        <authorList>
            <person name="Chang Y."/>
            <person name="Wang S."/>
            <person name="Sekimoto S."/>
            <person name="Aerts A.L."/>
            <person name="Choi C."/>
            <person name="Clum A."/>
            <person name="LaButti K.M."/>
            <person name="Lindquist E.A."/>
            <person name="Yee Ngan C."/>
            <person name="Ohm R.A."/>
            <person name="Salamov A.A."/>
            <person name="Grigoriev I.V."/>
            <person name="Spatafora J.W."/>
            <person name="Berbee M.L."/>
        </authorList>
    </citation>
    <scope>NUCLEOTIDE SEQUENCE [LARGE SCALE GENOMIC DNA]</scope>
    <source>
        <strain evidence="3 4">JEL478</strain>
    </source>
</reference>
<dbReference type="InterPro" id="IPR036291">
    <property type="entry name" value="NAD(P)-bd_dom_sf"/>
</dbReference>
<name>A0A138ZYV1_GONPJ</name>
<dbReference type="InterPro" id="IPR002347">
    <property type="entry name" value="SDR_fam"/>
</dbReference>
<dbReference type="PANTHER" id="PTHR24320">
    <property type="entry name" value="RETINOL DEHYDROGENASE"/>
    <property type="match status" value="1"/>
</dbReference>
<dbReference type="Pfam" id="PF00106">
    <property type="entry name" value="adh_short"/>
    <property type="match status" value="1"/>
</dbReference>
<comment type="similarity">
    <text evidence="1">Belongs to the short-chain dehydrogenases/reductases (SDR) family.</text>
</comment>
<sequence length="522" mass="57582">MTLELLNLDFEKVNTNGRTVMVTGGNAGVGLDTSANLAKLGADVILAVRNVQKGEDAKKEIIATVPGSERRISVRQLDLADLASVRQFADNLEKDGVVVDVLASPLPRCYLAPCLELSQKTARTVEVEKYRTMKSHTASPPCQASESPSNPTTYHLGHFLLSNLLLPTLARSNFPARIVNVASDWAFDGVLDLDNLNGERKYTGLTPISFTGELARKMAARDEYSHISTYALNPGFLSTSVRRTFPVPFPFPPSHENDSFHPHPQQLGKNTAPLIGPIYMWVIRKFGGAQPAYTGAFSSLCGQGRGGGLGPYDTKGKVESLGKLRVTSGKVASEFWRISCDVAVLLAQQALGKVTDDQLMLTAFAVQRTPRNRYMIFTCMATLMFLWCWCEYLYANSAPGTSTPEEPKFSYQYEEREFSKVNCVQWGRLITYVCRRHHTTDWYVPAREIDVRVALVGGASLAFPPTMMRVLAGATKIEHELIGKGLQYGTQRGLYKSTARFIKLAAKGRFLAGVPSQRKNLK</sequence>
<proteinExistence type="inferred from homology"/>
<dbReference type="Gene3D" id="3.40.50.720">
    <property type="entry name" value="NAD(P)-binding Rossmann-like Domain"/>
    <property type="match status" value="1"/>
</dbReference>
<keyword evidence="4" id="KW-1185">Reference proteome</keyword>
<evidence type="ECO:0000313" key="3">
    <source>
        <dbReference type="EMBL" id="KXS09455.1"/>
    </source>
</evidence>
<dbReference type="AlphaFoldDB" id="A0A138ZYV1"/>